<organism evidence="1 2">
    <name type="scientific">Paracoccidioides lutzii (strain ATCC MYA-826 / Pb01)</name>
    <name type="common">Paracoccidioides brasiliensis</name>
    <dbReference type="NCBI Taxonomy" id="502779"/>
    <lineage>
        <taxon>Eukaryota</taxon>
        <taxon>Fungi</taxon>
        <taxon>Dikarya</taxon>
        <taxon>Ascomycota</taxon>
        <taxon>Pezizomycotina</taxon>
        <taxon>Eurotiomycetes</taxon>
        <taxon>Eurotiomycetidae</taxon>
        <taxon>Onygenales</taxon>
        <taxon>Ajellomycetaceae</taxon>
        <taxon>Paracoccidioides</taxon>
    </lineage>
</organism>
<dbReference type="RefSeq" id="XP_015700460.1">
    <property type="nucleotide sequence ID" value="XM_015846025.1"/>
</dbReference>
<dbReference type="EMBL" id="KN294011">
    <property type="protein sequence ID" value="EEH36404.2"/>
    <property type="molecule type" value="Genomic_DNA"/>
</dbReference>
<dbReference type="Proteomes" id="UP000002059">
    <property type="component" value="Partially assembled WGS sequence"/>
</dbReference>
<dbReference type="VEuPathDB" id="FungiDB:PAAG_06822"/>
<dbReference type="AlphaFoldDB" id="C1H7T1"/>
<proteinExistence type="predicted"/>
<dbReference type="KEGG" id="pbl:PAAG_06822"/>
<dbReference type="HOGENOM" id="CLU_1787393_0_0_1"/>
<sequence>MCKIYEVIIRLVSFPLASSGFLRSFRWNPPGTNLADLGIVYTPGLGGIYVEAAWAGKLALVGINAAMYRLLSATTSTPDSSTGGHKQRQQRQQRCQQQRHFCGAATKSDIDAAFALLNRHHPKTNTVAARCASFYARLPRNNLSS</sequence>
<keyword evidence="2" id="KW-1185">Reference proteome</keyword>
<evidence type="ECO:0000313" key="1">
    <source>
        <dbReference type="EMBL" id="EEH36404.2"/>
    </source>
</evidence>
<dbReference type="GeneID" id="9094578"/>
<reference evidence="1 2" key="1">
    <citation type="journal article" date="2011" name="PLoS Genet.">
        <title>Comparative genomic analysis of human fungal pathogens causing paracoccidioidomycosis.</title>
        <authorList>
            <person name="Desjardins C.A."/>
            <person name="Champion M.D."/>
            <person name="Holder J.W."/>
            <person name="Muszewska A."/>
            <person name="Goldberg J."/>
            <person name="Bailao A.M."/>
            <person name="Brigido M.M."/>
            <person name="Ferreira M.E."/>
            <person name="Garcia A.M."/>
            <person name="Grynberg M."/>
            <person name="Gujja S."/>
            <person name="Heiman D.I."/>
            <person name="Henn M.R."/>
            <person name="Kodira C.D."/>
            <person name="Leon-Narvaez H."/>
            <person name="Longo L.V."/>
            <person name="Ma L.J."/>
            <person name="Malavazi I."/>
            <person name="Matsuo A.L."/>
            <person name="Morais F.V."/>
            <person name="Pereira M."/>
            <person name="Rodriguez-Brito S."/>
            <person name="Sakthikumar S."/>
            <person name="Salem-Izacc S.M."/>
            <person name="Sykes S.M."/>
            <person name="Teixeira M.M."/>
            <person name="Vallejo M.C."/>
            <person name="Walter M.E."/>
            <person name="Yandava C."/>
            <person name="Young S."/>
            <person name="Zeng Q."/>
            <person name="Zucker J."/>
            <person name="Felipe M.S."/>
            <person name="Goldman G.H."/>
            <person name="Haas B.J."/>
            <person name="McEwen J.G."/>
            <person name="Nino-Vega G."/>
            <person name="Puccia R."/>
            <person name="San-Blas G."/>
            <person name="Soares C.M."/>
            <person name="Birren B.W."/>
            <person name="Cuomo C.A."/>
        </authorList>
    </citation>
    <scope>NUCLEOTIDE SEQUENCE [LARGE SCALE GENOMIC DNA]</scope>
    <source>
        <strain evidence="2">ATCC MYA-826 / Pb01</strain>
    </source>
</reference>
<name>C1H7T1_PARBA</name>
<protein>
    <submittedName>
        <fullName evidence="1">Uncharacterized protein</fullName>
    </submittedName>
</protein>
<evidence type="ECO:0000313" key="2">
    <source>
        <dbReference type="Proteomes" id="UP000002059"/>
    </source>
</evidence>
<gene>
    <name evidence="1" type="ORF">PAAG_06822</name>
</gene>
<accession>C1H7T1</accession>